<evidence type="ECO:0000256" key="1">
    <source>
        <dbReference type="SAM" id="Phobius"/>
    </source>
</evidence>
<evidence type="ECO:0000313" key="2">
    <source>
        <dbReference type="EMBL" id="PFH33920.1"/>
    </source>
</evidence>
<comment type="caution">
    <text evidence="2">The sequence shown here is derived from an EMBL/GenBank/DDBJ whole genome shotgun (WGS) entry which is preliminary data.</text>
</comment>
<gene>
    <name evidence="2" type="ORF">BESB_070720</name>
</gene>
<dbReference type="GeneID" id="40311998"/>
<dbReference type="EMBL" id="NWUJ01000007">
    <property type="protein sequence ID" value="PFH33920.1"/>
    <property type="molecule type" value="Genomic_DNA"/>
</dbReference>
<evidence type="ECO:0000313" key="3">
    <source>
        <dbReference type="Proteomes" id="UP000224006"/>
    </source>
</evidence>
<sequence length="166" mass="18272">MEWVAQRRRFCQEAEEGDLVGVSSYEALVVQLKKAFPVSVMERFGKGGFAQFVGSPFLLLFNTLSKAVVFGRPEDWKELQLLMKVLTGFKSLDASNEELLKAAVQRVKRYLLSLHGYIIVAILGAFHASHVGAAFAVQRGFELVKAFGVEATAPADSPKTPPRKNG</sequence>
<dbReference type="KEGG" id="bbes:BESB_070720"/>
<dbReference type="Proteomes" id="UP000224006">
    <property type="component" value="Unassembled WGS sequence"/>
</dbReference>
<reference evidence="2 3" key="1">
    <citation type="submission" date="2017-09" db="EMBL/GenBank/DDBJ databases">
        <title>Genome sequencing of Besnoitia besnoiti strain Bb-Ger1.</title>
        <authorList>
            <person name="Schares G."/>
            <person name="Venepally P."/>
            <person name="Lorenzi H.A."/>
        </authorList>
    </citation>
    <scope>NUCLEOTIDE SEQUENCE [LARGE SCALE GENOMIC DNA]</scope>
    <source>
        <strain evidence="2 3">Bb-Ger1</strain>
    </source>
</reference>
<keyword evidence="3" id="KW-1185">Reference proteome</keyword>
<protein>
    <submittedName>
        <fullName evidence="2">Histidine acid phosphatase superfamily protein</fullName>
    </submittedName>
</protein>
<proteinExistence type="predicted"/>
<name>A0A2A9MEX3_BESBE</name>
<keyword evidence="1" id="KW-1133">Transmembrane helix</keyword>
<dbReference type="RefSeq" id="XP_029217929.1">
    <property type="nucleotide sequence ID" value="XM_029365445.1"/>
</dbReference>
<accession>A0A2A9MEX3</accession>
<keyword evidence="1" id="KW-0812">Transmembrane</keyword>
<keyword evidence="1" id="KW-0472">Membrane</keyword>
<dbReference type="AlphaFoldDB" id="A0A2A9MEX3"/>
<dbReference type="VEuPathDB" id="ToxoDB:BESB_070720"/>
<feature type="transmembrane region" description="Helical" evidence="1">
    <location>
        <begin position="114"/>
        <end position="137"/>
    </location>
</feature>
<organism evidence="2 3">
    <name type="scientific">Besnoitia besnoiti</name>
    <name type="common">Apicomplexan protozoan</name>
    <dbReference type="NCBI Taxonomy" id="94643"/>
    <lineage>
        <taxon>Eukaryota</taxon>
        <taxon>Sar</taxon>
        <taxon>Alveolata</taxon>
        <taxon>Apicomplexa</taxon>
        <taxon>Conoidasida</taxon>
        <taxon>Coccidia</taxon>
        <taxon>Eucoccidiorida</taxon>
        <taxon>Eimeriorina</taxon>
        <taxon>Sarcocystidae</taxon>
        <taxon>Besnoitia</taxon>
    </lineage>
</organism>